<dbReference type="NCBIfam" id="TIGR01085">
    <property type="entry name" value="murE"/>
    <property type="match status" value="1"/>
</dbReference>
<comment type="caution">
    <text evidence="7">Lacks conserved residue(s) required for the propagation of feature annotation.</text>
</comment>
<feature type="binding site" evidence="7">
    <location>
        <begin position="410"/>
        <end position="413"/>
    </location>
    <ligand>
        <name>meso-2,6-diaminopimelate</name>
        <dbReference type="ChEBI" id="CHEBI:57791"/>
    </ligand>
</feature>
<dbReference type="GO" id="GO:0005524">
    <property type="term" value="F:ATP binding"/>
    <property type="evidence" value="ECO:0007669"/>
    <property type="project" value="UniProtKB-UniRule"/>
</dbReference>
<dbReference type="EMBL" id="CP001928">
    <property type="protein sequence ID" value="ADI37727.1"/>
    <property type="molecule type" value="Genomic_DNA"/>
</dbReference>
<comment type="subcellular location">
    <subcellularLocation>
        <location evidence="7 8">Cytoplasm</location>
    </subcellularLocation>
</comment>
<feature type="binding site" evidence="7">
    <location>
        <position position="186"/>
    </location>
    <ligand>
        <name>UDP-N-acetyl-alpha-D-muramoyl-L-alanyl-D-glutamate</name>
        <dbReference type="ChEBI" id="CHEBI:83900"/>
    </ligand>
</feature>
<comment type="pathway">
    <text evidence="7 8">Cell wall biogenesis; peptidoglycan biosynthesis.</text>
</comment>
<dbReference type="InterPro" id="IPR036565">
    <property type="entry name" value="Mur-like_cat_sf"/>
</dbReference>
<dbReference type="GO" id="GO:0071555">
    <property type="term" value="P:cell wall organization"/>
    <property type="evidence" value="ECO:0007669"/>
    <property type="project" value="UniProtKB-KW"/>
</dbReference>
<dbReference type="Gene3D" id="3.40.1190.10">
    <property type="entry name" value="Mur-like, catalytic domain"/>
    <property type="match status" value="1"/>
</dbReference>
<dbReference type="InterPro" id="IPR004101">
    <property type="entry name" value="Mur_ligase_C"/>
</dbReference>
<evidence type="ECO:0000259" key="11">
    <source>
        <dbReference type="Pfam" id="PF08245"/>
    </source>
</evidence>
<dbReference type="UniPathway" id="UPA00219"/>
<keyword evidence="13" id="KW-1185">Reference proteome</keyword>
<evidence type="ECO:0000256" key="7">
    <source>
        <dbReference type="HAMAP-Rule" id="MF_00208"/>
    </source>
</evidence>
<comment type="similarity">
    <text evidence="1 7">Belongs to the MurCDEF family. MurE subfamily.</text>
</comment>
<keyword evidence="3 7" id="KW-0133">Cell shape</keyword>
<proteinExistence type="inferred from homology"/>
<evidence type="ECO:0000256" key="4">
    <source>
        <dbReference type="ARBA" id="ARBA00022984"/>
    </source>
</evidence>
<evidence type="ECO:0000313" key="13">
    <source>
        <dbReference type="Proteomes" id="UP000001505"/>
    </source>
</evidence>
<comment type="function">
    <text evidence="7">Catalyzes the addition of meso-diaminopimelic acid to the nucleotide precursor UDP-N-acetylmuramoyl-L-alanyl-D-glutamate (UMAG) in the biosynthesis of bacterial cell-wall peptidoglycan.</text>
</comment>
<name>D6YUB6_WADCW</name>
<feature type="domain" description="Mur ligase central" evidence="11">
    <location>
        <begin position="107"/>
        <end position="314"/>
    </location>
</feature>
<dbReference type="InterPro" id="IPR036615">
    <property type="entry name" value="Mur_ligase_C_dom_sf"/>
</dbReference>
<feature type="domain" description="Mur ligase N-terminal catalytic" evidence="9">
    <location>
        <begin position="22"/>
        <end position="67"/>
    </location>
</feature>
<dbReference type="Pfam" id="PF01225">
    <property type="entry name" value="Mur_ligase"/>
    <property type="match status" value="1"/>
</dbReference>
<keyword evidence="6 7" id="KW-0961">Cell wall biogenesis/degradation</keyword>
<keyword evidence="7" id="KW-0460">Magnesium</keyword>
<dbReference type="eggNOG" id="COG0769">
    <property type="taxonomic scope" value="Bacteria"/>
</dbReference>
<dbReference type="Proteomes" id="UP000001505">
    <property type="component" value="Chromosome"/>
</dbReference>
<feature type="binding site" evidence="7">
    <location>
        <position position="178"/>
    </location>
    <ligand>
        <name>UDP-N-acetyl-alpha-D-muramoyl-L-alanyl-D-glutamate</name>
        <dbReference type="ChEBI" id="CHEBI:83900"/>
    </ligand>
</feature>
<evidence type="ECO:0000256" key="3">
    <source>
        <dbReference type="ARBA" id="ARBA00022960"/>
    </source>
</evidence>
<dbReference type="Pfam" id="PF02875">
    <property type="entry name" value="Mur_ligase_C"/>
    <property type="match status" value="1"/>
</dbReference>
<dbReference type="STRING" id="716544.wcw_0353"/>
<sequence>MKLKRLIKDLPNAEIKGSKEIEITGICAHSKQVAPGNLFIAKKGRTFDGSQYIAEAVETGAAAVLNDIFDPSLKVSQIIHPNVAVVEGKLVSAFYHRPGEELLMVGVTGTNGKTTVSYLIKHLFDSLEMRPGLIGTIEYLIGDHAAPATHTTPDVATNHKLLREMVNQRSQAAVMEVTSHALHQGRVSEISFDVGIFTNLSQDHLDYHKTMDAYCEEKRKLFLSLDPEAKKRKNYPKAAVVNIDDPWFEKIIDGCRVPIITYGIANHADLRAEEIQLGAEGIVYTLVHQGKRYPVSLPLIGRFNVLNSLATIGCGISLGVPLNKVLDAVKSFPPVPGRLEYVPNKRGLKLFVDFAHTPDALKNVLNCLKELTQGKLIVVFGCGGDRDPYKRSQMGRIAEEFSDLAIITSDNPRSENPANIMDQIVAGFNDPSCFIKIEDRRKAIEEAIHRATPEDVVLIAGRGHEPYQIFAHQTIEFKDREVVEDILHS</sequence>
<evidence type="ECO:0000259" key="10">
    <source>
        <dbReference type="Pfam" id="PF02875"/>
    </source>
</evidence>
<dbReference type="NCBIfam" id="NF001126">
    <property type="entry name" value="PRK00139.1-4"/>
    <property type="match status" value="1"/>
</dbReference>
<dbReference type="InterPro" id="IPR013221">
    <property type="entry name" value="Mur_ligase_cen"/>
</dbReference>
<comment type="catalytic activity">
    <reaction evidence="7">
        <text>UDP-N-acetyl-alpha-D-muramoyl-L-alanyl-D-glutamate + meso-2,6-diaminopimelate + ATP = UDP-N-acetyl-alpha-D-muramoyl-L-alanyl-gamma-D-glutamyl-meso-2,6-diaminopimelate + ADP + phosphate + H(+)</text>
        <dbReference type="Rhea" id="RHEA:23676"/>
        <dbReference type="ChEBI" id="CHEBI:15378"/>
        <dbReference type="ChEBI" id="CHEBI:30616"/>
        <dbReference type="ChEBI" id="CHEBI:43474"/>
        <dbReference type="ChEBI" id="CHEBI:57791"/>
        <dbReference type="ChEBI" id="CHEBI:83900"/>
        <dbReference type="ChEBI" id="CHEBI:83905"/>
        <dbReference type="ChEBI" id="CHEBI:456216"/>
        <dbReference type="EC" id="6.3.2.13"/>
    </reaction>
</comment>
<dbReference type="InterPro" id="IPR000713">
    <property type="entry name" value="Mur_ligase_N"/>
</dbReference>
<dbReference type="PANTHER" id="PTHR23135">
    <property type="entry name" value="MUR LIGASE FAMILY MEMBER"/>
    <property type="match status" value="1"/>
</dbReference>
<protein>
    <recommendedName>
        <fullName evidence="7">UDP-N-acetylmuramoyl-L-alanyl-D-glutamate--2,6-diaminopimelate ligase</fullName>
        <ecNumber evidence="7">6.3.2.13</ecNumber>
    </recommendedName>
    <alternativeName>
        <fullName evidence="7">Meso-A2pm-adding enzyme</fullName>
    </alternativeName>
    <alternativeName>
        <fullName evidence="7">Meso-diaminopimelate-adding enzyme</fullName>
    </alternativeName>
    <alternativeName>
        <fullName evidence="7">UDP-MurNAc-L-Ala-D-Glu:meso-diaminopimelate ligase</fullName>
    </alternativeName>
    <alternativeName>
        <fullName evidence="7">UDP-MurNAc-tripeptide synthetase</fullName>
    </alternativeName>
    <alternativeName>
        <fullName evidence="7">UDP-N-acetylmuramyl-tripeptide synthetase</fullName>
    </alternativeName>
</protein>
<dbReference type="HAMAP" id="MF_00208">
    <property type="entry name" value="MurE"/>
    <property type="match status" value="1"/>
</dbReference>
<evidence type="ECO:0000256" key="2">
    <source>
        <dbReference type="ARBA" id="ARBA00022618"/>
    </source>
</evidence>
<keyword evidence="7" id="KW-0067">ATP-binding</keyword>
<feature type="modified residue" description="N6-carboxylysine" evidence="7">
    <location>
        <position position="218"/>
    </location>
</feature>
<feature type="short sequence motif" description="Meso-diaminopimelate recognition motif" evidence="7">
    <location>
        <begin position="410"/>
        <end position="413"/>
    </location>
</feature>
<dbReference type="OrthoDB" id="9800958at2"/>
<feature type="binding site" evidence="7">
    <location>
        <begin position="151"/>
        <end position="152"/>
    </location>
    <ligand>
        <name>UDP-N-acetyl-alpha-D-muramoyl-L-alanyl-D-glutamate</name>
        <dbReference type="ChEBI" id="CHEBI:83900"/>
    </ligand>
</feature>
<dbReference type="NCBIfam" id="NF001124">
    <property type="entry name" value="PRK00139.1-2"/>
    <property type="match status" value="1"/>
</dbReference>
<keyword evidence="4 7" id="KW-0573">Peptidoglycan synthesis</keyword>
<reference evidence="12 13" key="1">
    <citation type="journal article" date="2010" name="PLoS ONE">
        <title>The Waddlia genome: a window into chlamydial biology.</title>
        <authorList>
            <person name="Bertelli C."/>
            <person name="Collyn F."/>
            <person name="Croxatto A."/>
            <person name="Ruckert C."/>
            <person name="Polkinghorne A."/>
            <person name="Kebbi-Beghdadi C."/>
            <person name="Goesmann A."/>
            <person name="Vaughan L."/>
            <person name="Greub G."/>
        </authorList>
    </citation>
    <scope>NUCLEOTIDE SEQUENCE [LARGE SCALE GENOMIC DNA]</scope>
    <source>
        <strain evidence="13">ATCC VR-1470 / WSU 86-1044</strain>
    </source>
</reference>
<evidence type="ECO:0000259" key="9">
    <source>
        <dbReference type="Pfam" id="PF01225"/>
    </source>
</evidence>
<dbReference type="EC" id="6.3.2.13" evidence="7"/>
<feature type="binding site" evidence="7">
    <location>
        <position position="461"/>
    </location>
    <ligand>
        <name>meso-2,6-diaminopimelate</name>
        <dbReference type="ChEBI" id="CHEBI:57791"/>
    </ligand>
</feature>
<feature type="domain" description="Mur ligase C-terminal" evidence="10">
    <location>
        <begin position="337"/>
        <end position="463"/>
    </location>
</feature>
<feature type="binding site" evidence="7">
    <location>
        <position position="184"/>
    </location>
    <ligand>
        <name>UDP-N-acetyl-alpha-D-muramoyl-L-alanyl-D-glutamate</name>
        <dbReference type="ChEBI" id="CHEBI:83900"/>
    </ligand>
</feature>
<keyword evidence="7" id="KW-0547">Nucleotide-binding</keyword>
<feature type="binding site" evidence="7">
    <location>
        <begin position="109"/>
        <end position="115"/>
    </location>
    <ligand>
        <name>ATP</name>
        <dbReference type="ChEBI" id="CHEBI:30616"/>
    </ligand>
</feature>
<dbReference type="InterPro" id="IPR035911">
    <property type="entry name" value="MurE/MurF_N"/>
</dbReference>
<dbReference type="GO" id="GO:0008360">
    <property type="term" value="P:regulation of cell shape"/>
    <property type="evidence" value="ECO:0007669"/>
    <property type="project" value="UniProtKB-KW"/>
</dbReference>
<evidence type="ECO:0000313" key="12">
    <source>
        <dbReference type="EMBL" id="ADI37727.1"/>
    </source>
</evidence>
<evidence type="ECO:0000256" key="1">
    <source>
        <dbReference type="ARBA" id="ARBA00005898"/>
    </source>
</evidence>
<dbReference type="HOGENOM" id="CLU_022291_4_1_0"/>
<dbReference type="GO" id="GO:0051301">
    <property type="term" value="P:cell division"/>
    <property type="evidence" value="ECO:0007669"/>
    <property type="project" value="UniProtKB-KW"/>
</dbReference>
<feature type="binding site" evidence="7">
    <location>
        <position position="30"/>
    </location>
    <ligand>
        <name>UDP-N-acetyl-alpha-D-muramoyl-L-alanyl-D-glutamate</name>
        <dbReference type="ChEBI" id="CHEBI:83900"/>
    </ligand>
</feature>
<dbReference type="Gene3D" id="3.40.1390.10">
    <property type="entry name" value="MurE/MurF, N-terminal domain"/>
    <property type="match status" value="1"/>
</dbReference>
<comment type="PTM">
    <text evidence="7">Carboxylation is probably crucial for Mg(2+) binding and, consequently, for the gamma-phosphate positioning of ATP.</text>
</comment>
<feature type="binding site" evidence="7">
    <location>
        <position position="465"/>
    </location>
    <ligand>
        <name>meso-2,6-diaminopimelate</name>
        <dbReference type="ChEBI" id="CHEBI:57791"/>
    </ligand>
</feature>
<dbReference type="Gene3D" id="3.90.190.20">
    <property type="entry name" value="Mur ligase, C-terminal domain"/>
    <property type="match status" value="1"/>
</dbReference>
<dbReference type="InterPro" id="IPR005761">
    <property type="entry name" value="UDP-N-AcMur-Glu-dNH2Pim_ligase"/>
</dbReference>
<dbReference type="SUPFAM" id="SSF63418">
    <property type="entry name" value="MurE/MurF N-terminal domain"/>
    <property type="match status" value="1"/>
</dbReference>
<dbReference type="RefSeq" id="WP_013181455.1">
    <property type="nucleotide sequence ID" value="NC_014225.1"/>
</dbReference>
<dbReference type="Pfam" id="PF08245">
    <property type="entry name" value="Mur_ligase_M"/>
    <property type="match status" value="1"/>
</dbReference>
<evidence type="ECO:0000256" key="6">
    <source>
        <dbReference type="ARBA" id="ARBA00023316"/>
    </source>
</evidence>
<feature type="binding site" evidence="7">
    <location>
        <position position="386"/>
    </location>
    <ligand>
        <name>meso-2,6-diaminopimelate</name>
        <dbReference type="ChEBI" id="CHEBI:57791"/>
    </ligand>
</feature>
<dbReference type="AlphaFoldDB" id="D6YUB6"/>
<evidence type="ECO:0000256" key="8">
    <source>
        <dbReference type="RuleBase" id="RU004135"/>
    </source>
</evidence>
<dbReference type="PANTHER" id="PTHR23135:SF4">
    <property type="entry name" value="UDP-N-ACETYLMURAMOYL-L-ALANYL-D-GLUTAMATE--2,6-DIAMINOPIMELATE LIGASE MURE HOMOLOG, CHLOROPLASTIC"/>
    <property type="match status" value="1"/>
</dbReference>
<keyword evidence="7 12" id="KW-0436">Ligase</keyword>
<dbReference type="GO" id="GO:0008765">
    <property type="term" value="F:UDP-N-acetylmuramoylalanyl-D-glutamate-2,6-diaminopimelate ligase activity"/>
    <property type="evidence" value="ECO:0007669"/>
    <property type="project" value="UniProtKB-UniRule"/>
</dbReference>
<dbReference type="SUPFAM" id="SSF53244">
    <property type="entry name" value="MurD-like peptide ligases, peptide-binding domain"/>
    <property type="match status" value="1"/>
</dbReference>
<evidence type="ECO:0000256" key="5">
    <source>
        <dbReference type="ARBA" id="ARBA00023306"/>
    </source>
</evidence>
<keyword evidence="7" id="KW-0963">Cytoplasm</keyword>
<dbReference type="KEGG" id="wch:wcw_0353"/>
<dbReference type="GO" id="GO:0000287">
    <property type="term" value="F:magnesium ion binding"/>
    <property type="evidence" value="ECO:0007669"/>
    <property type="project" value="UniProtKB-UniRule"/>
</dbReference>
<comment type="cofactor">
    <cofactor evidence="7">
        <name>Mg(2+)</name>
        <dbReference type="ChEBI" id="CHEBI:18420"/>
    </cofactor>
</comment>
<dbReference type="GO" id="GO:0009252">
    <property type="term" value="P:peptidoglycan biosynthetic process"/>
    <property type="evidence" value="ECO:0007669"/>
    <property type="project" value="UniProtKB-UniRule"/>
</dbReference>
<dbReference type="SUPFAM" id="SSF53623">
    <property type="entry name" value="MurD-like peptide ligases, catalytic domain"/>
    <property type="match status" value="1"/>
</dbReference>
<dbReference type="GO" id="GO:0005737">
    <property type="term" value="C:cytoplasm"/>
    <property type="evidence" value="ECO:0007669"/>
    <property type="project" value="UniProtKB-SubCell"/>
</dbReference>
<accession>D6YUB6</accession>
<organism evidence="12 13">
    <name type="scientific">Waddlia chondrophila (strain ATCC VR-1470 / WSU 86-1044)</name>
    <dbReference type="NCBI Taxonomy" id="716544"/>
    <lineage>
        <taxon>Bacteria</taxon>
        <taxon>Pseudomonadati</taxon>
        <taxon>Chlamydiota</taxon>
        <taxon>Chlamydiia</taxon>
        <taxon>Parachlamydiales</taxon>
        <taxon>Waddliaceae</taxon>
        <taxon>Waddlia</taxon>
    </lineage>
</organism>
<keyword evidence="5 7" id="KW-0131">Cell cycle</keyword>
<gene>
    <name evidence="7 12" type="primary">murE</name>
    <name evidence="12" type="ordered locus">wcw_0353</name>
</gene>
<keyword evidence="2 7" id="KW-0132">Cell division</keyword>